<sequence length="79" mass="8708">MRKLFNSKISMATLVMLILTLVPAAPVLADTCDAALAYCKEECREMYPGDNDLDSVQRSGCYSGCFIAWSACKLGIFFE</sequence>
<gene>
    <name evidence="2" type="ORF">SAMN04488087_1310</name>
</gene>
<organism evidence="2 3">
    <name type="scientific">Rhodothermus profundi</name>
    <dbReference type="NCBI Taxonomy" id="633813"/>
    <lineage>
        <taxon>Bacteria</taxon>
        <taxon>Pseudomonadati</taxon>
        <taxon>Rhodothermota</taxon>
        <taxon>Rhodothermia</taxon>
        <taxon>Rhodothermales</taxon>
        <taxon>Rhodothermaceae</taxon>
        <taxon>Rhodothermus</taxon>
    </lineage>
</organism>
<protein>
    <submittedName>
        <fullName evidence="2">Uncharacterized protein</fullName>
    </submittedName>
</protein>
<dbReference type="AlphaFoldDB" id="A0A1M6T0I1"/>
<dbReference type="EMBL" id="FRAU01000003">
    <property type="protein sequence ID" value="SHK50502.1"/>
    <property type="molecule type" value="Genomic_DNA"/>
</dbReference>
<feature type="chain" id="PRO_5012929250" evidence="1">
    <location>
        <begin position="25"/>
        <end position="79"/>
    </location>
</feature>
<keyword evidence="1" id="KW-0732">Signal</keyword>
<evidence type="ECO:0000256" key="1">
    <source>
        <dbReference type="SAM" id="SignalP"/>
    </source>
</evidence>
<reference evidence="3" key="1">
    <citation type="submission" date="2016-11" db="EMBL/GenBank/DDBJ databases">
        <authorList>
            <person name="Varghese N."/>
            <person name="Submissions S."/>
        </authorList>
    </citation>
    <scope>NUCLEOTIDE SEQUENCE [LARGE SCALE GENOMIC DNA]</scope>
    <source>
        <strain evidence="3">DSM 22212</strain>
    </source>
</reference>
<dbReference type="STRING" id="633813.SAMN04488087_1310"/>
<proteinExistence type="predicted"/>
<evidence type="ECO:0000313" key="3">
    <source>
        <dbReference type="Proteomes" id="UP000185812"/>
    </source>
</evidence>
<dbReference type="RefSeq" id="WP_072715153.1">
    <property type="nucleotide sequence ID" value="NZ_FRAU01000003.1"/>
</dbReference>
<dbReference type="Proteomes" id="UP000185812">
    <property type="component" value="Unassembled WGS sequence"/>
</dbReference>
<accession>A0A1M6T0I1</accession>
<feature type="signal peptide" evidence="1">
    <location>
        <begin position="1"/>
        <end position="24"/>
    </location>
</feature>
<keyword evidence="3" id="KW-1185">Reference proteome</keyword>
<evidence type="ECO:0000313" key="2">
    <source>
        <dbReference type="EMBL" id="SHK50502.1"/>
    </source>
</evidence>
<name>A0A1M6T0I1_9BACT</name>